<dbReference type="PANTHER" id="PTHR47027">
    <property type="entry name" value="REVERSE TRANSCRIPTASE DOMAIN-CONTAINING PROTEIN"/>
    <property type="match status" value="1"/>
</dbReference>
<name>A0ABQ8SYK0_PERAM</name>
<gene>
    <name evidence="2" type="ORF">ANN_07424</name>
</gene>
<protein>
    <submittedName>
        <fullName evidence="2">Uncharacterized protein</fullName>
    </submittedName>
</protein>
<evidence type="ECO:0000313" key="3">
    <source>
        <dbReference type="Proteomes" id="UP001148838"/>
    </source>
</evidence>
<comment type="caution">
    <text evidence="2">The sequence shown here is derived from an EMBL/GenBank/DDBJ whole genome shotgun (WGS) entry which is preliminary data.</text>
</comment>
<evidence type="ECO:0000256" key="1">
    <source>
        <dbReference type="SAM" id="MobiDB-lite"/>
    </source>
</evidence>
<evidence type="ECO:0000313" key="2">
    <source>
        <dbReference type="EMBL" id="KAJ4439302.1"/>
    </source>
</evidence>
<dbReference type="PANTHER" id="PTHR47027:SF29">
    <property type="entry name" value="C2H2-TYPE DOMAIN-CONTAINING PROTEIN"/>
    <property type="match status" value="1"/>
</dbReference>
<dbReference type="Proteomes" id="UP001148838">
    <property type="component" value="Unassembled WGS sequence"/>
</dbReference>
<dbReference type="EMBL" id="JAJSOF020000017">
    <property type="protein sequence ID" value="KAJ4439302.1"/>
    <property type="molecule type" value="Genomic_DNA"/>
</dbReference>
<accession>A0ABQ8SYK0</accession>
<sequence>MSGLCEGGNEPAGSLKASRTPGAIGRKQSSSVSRSDPVFGLTNIQVFLGWTALGYERQSLELHRKLPSICSYCFEEKPGKNLNQVTCRDRDSNPGLLVPRPDALTVTPQVWTDKCTKVPNQLKVGRVTERLFPFDYRCQISKNIEIDDAKFETVQSFVYLGSLVNSNNDISEEINRRTQSTNRCYYVLQKQVKSSLLSRGTKCRLYKTLIKPVLTYASETWPLSERDKFRLAAFERKILRRIFGPVRDGETWRIRYNNELYQLYESPDIITSIKIARLRWAGHVKRMDECEIPRKVMEHGIAGGRRVGRPKLRWMDCVMDDIKRLGVKNWWTVAEDRDRWRRILKEAEARSGL</sequence>
<proteinExistence type="predicted"/>
<keyword evidence="3" id="KW-1185">Reference proteome</keyword>
<feature type="region of interest" description="Disordered" evidence="1">
    <location>
        <begin position="1"/>
        <end position="35"/>
    </location>
</feature>
<reference evidence="2 3" key="1">
    <citation type="journal article" date="2022" name="Allergy">
        <title>Genome assembly and annotation of Periplaneta americana reveal a comprehensive cockroach allergen profile.</title>
        <authorList>
            <person name="Wang L."/>
            <person name="Xiong Q."/>
            <person name="Saelim N."/>
            <person name="Wang L."/>
            <person name="Nong W."/>
            <person name="Wan A.T."/>
            <person name="Shi M."/>
            <person name="Liu X."/>
            <person name="Cao Q."/>
            <person name="Hui J.H.L."/>
            <person name="Sookrung N."/>
            <person name="Leung T.F."/>
            <person name="Tungtrongchitr A."/>
            <person name="Tsui S.K.W."/>
        </authorList>
    </citation>
    <scope>NUCLEOTIDE SEQUENCE [LARGE SCALE GENOMIC DNA]</scope>
    <source>
        <strain evidence="2">PWHHKU_190912</strain>
    </source>
</reference>
<organism evidence="2 3">
    <name type="scientific">Periplaneta americana</name>
    <name type="common">American cockroach</name>
    <name type="synonym">Blatta americana</name>
    <dbReference type="NCBI Taxonomy" id="6978"/>
    <lineage>
        <taxon>Eukaryota</taxon>
        <taxon>Metazoa</taxon>
        <taxon>Ecdysozoa</taxon>
        <taxon>Arthropoda</taxon>
        <taxon>Hexapoda</taxon>
        <taxon>Insecta</taxon>
        <taxon>Pterygota</taxon>
        <taxon>Neoptera</taxon>
        <taxon>Polyneoptera</taxon>
        <taxon>Dictyoptera</taxon>
        <taxon>Blattodea</taxon>
        <taxon>Blattoidea</taxon>
        <taxon>Blattidae</taxon>
        <taxon>Blattinae</taxon>
        <taxon>Periplaneta</taxon>
    </lineage>
</organism>